<dbReference type="SUPFAM" id="SSF48371">
    <property type="entry name" value="ARM repeat"/>
    <property type="match status" value="1"/>
</dbReference>
<sequence>MASSEADSRLSQVVAPALEKIIKNASWRKHSKLAHECKSVLERITSPQKQLPYVDSEPDASIPGPLHDGGPVEYSLAESESILSPLINACGTGFLKIVDPAVDCIQKLIAHGYLRGEADPSGGNEAQLLSKLIEAVCKCYDIGDDAIELSVLKTLLSAVTSISLRIHGDCLLQIVRTCYDIYLGSKNVVNQTTAKASLIQMLVIVFRRMEADSSTVPIQPIVVAELMEPVEKSDADGSMTMFVQGFITKIMQDIDGVLNSGAPSKVSLGAHDGAFETTTVETTNPADLLDSTDKDMLDAKYWEISMYKTALEGRKGELADGEMERDEDLEVQIGNKLRRDAFLVFRALCKLSMKTPPKEALADPQLMRGKIVALELLKILLENAGAVFRTSDRFLGAIKQYLCLSLLKNSASSLMIVFQLSCSIFISLVSRFRAGLKAEIGVFFPMIVLRVLENVSQPNFQQKMTVLRFLDKLCVDSQILVDIFINYDCDVNSSNIFERMVNGLLKTAQGVPPGTTTTLLPPQEVTMKLEAMKCLVAILKSMGDWMNKQLRIPDFQSTKKFDATENTPESVNIHVANGNVDESVEGSDSHSEASTEASDVSTIEQRRAYKLELQEGVSLFNRKPKRGIEFLINANKVGNSPEEIAAFLKNASGLNKTLIGDYLGEREELSLKVMHAYVDSFDFQGMEFDEAIRAFLQGFRLPGEAQKIDRIMEKFAERYCKCNPKVFTSADTAYVLAYSVIMLNTDAHNPMVKNKMSADDFIRNNRGIDDGKDLPEDYLRSLFERISRNEIKMKEDDLALEQKQNMNSNRILGLDSILNIVIRKRGEDKMETSDDLIRHMQEQFKEKARKSESVYYAATDVVLLQFMIEVCWAPMLAAFSVPIDQSDDEVVIALCLEGFRYAIHVTAVMSMKTHRDAFVTSLAKFTSLHSPADIKQKNIDAIKAIVTIADEDGNYLQEAWEHILTCVSRFEHLHLLGEGAPPDATFFAFPQNESDKTKQTKSTILPVLKKKGPGRMQYAVAAVMRGSYDSAGIGGSAGAVSSEQMNNLVSNLNMLEQVGSSEMSRIFTRSQKLNSEAIIDFVKALCKVSMEELRSASDPRVFSLTKIVEIAHYNMNRIRLVWSSIWHVLSDFFVNIGCSENLSIAIFAMDSLRQLSMKFLEREELANYNFQNEFMKPFVVVMRKSSAVEIRELIIRCVSQMVLSRVNNVKSGWKSMFMVFTTAAYDDHKNIVLLAFEIMEKIIRDYFPYITETETTTFTDCVNCLIAFTNSRFNKDISLNAIAFLRICATKLAEGDLGSSARNKDKEAPGKISPSSPQAGRDGKHENGEITDKEDHLYFWFPLLAGLSELSFDPRPEIRKSALQVLFDTLRNHGHLFSLPLWERVFESVLFPIFDYVRHAIDPTGGDSPAQEVDNDTGELDQDAWLYETCTLALQLVVDLFVRFYNTVNPLLRKVLMLLVSFIRRPHQSLAGIGIAAFVRLMSNAGDLFSEEKWLEVVLSLKEAANATLPDFSYLVSGDSMVRSYKASNGQNNGESVGSGSPDEDPEGLRTRRLYASISDAKCRASVQLLLIQAVMEIYNMYRPRLSARNTLVLFDALHDVASHAHKININTVLCSRLQEFGSITQMQNPPVLRLENESYQICLTFLQNLILDRPPSFDETEIESHLVNLCQEVLQFYIETSRSGQTSQLSPHAKTQWQIPIGSGKRRELAARAPLIVATLQAICSLEDASFEKNLSHFFPLLSGLISCEHGSNEVQVALSDMLGSSVGPVLLRSC</sequence>
<keyword evidence="12" id="KW-1185">Reference proteome</keyword>
<evidence type="ECO:0000256" key="2">
    <source>
        <dbReference type="ARBA" id="ARBA00004514"/>
    </source>
</evidence>
<dbReference type="OMA" id="EVMCAYI"/>
<dbReference type="InterPro" id="IPR035999">
    <property type="entry name" value="Sec7_dom_sf"/>
</dbReference>
<dbReference type="STRING" id="3983.A0A2C9WQS3"/>
<dbReference type="Pfam" id="PF16206">
    <property type="entry name" value="Mon2_C"/>
    <property type="match status" value="1"/>
</dbReference>
<dbReference type="PANTHER" id="PTHR10663:SF375">
    <property type="entry name" value="LD29171P"/>
    <property type="match status" value="1"/>
</dbReference>
<dbReference type="CDD" id="cd00171">
    <property type="entry name" value="Sec7"/>
    <property type="match status" value="1"/>
</dbReference>
<dbReference type="Gramene" id="Manes.01G265100.1.v8.1">
    <property type="protein sequence ID" value="Manes.01G265100.1.v8.1.CDS"/>
    <property type="gene ID" value="Manes.01G265100.v8.1"/>
</dbReference>
<dbReference type="InterPro" id="IPR000904">
    <property type="entry name" value="Sec7_dom"/>
</dbReference>
<protein>
    <recommendedName>
        <fullName evidence="10">SEC7 domain-containing protein</fullName>
    </recommendedName>
</protein>
<dbReference type="GO" id="GO:0015031">
    <property type="term" value="P:protein transport"/>
    <property type="evidence" value="ECO:0007669"/>
    <property type="project" value="UniProtKB-KW"/>
</dbReference>
<feature type="region of interest" description="Disordered" evidence="9">
    <location>
        <begin position="1298"/>
        <end position="1327"/>
    </location>
</feature>
<evidence type="ECO:0000256" key="3">
    <source>
        <dbReference type="ARBA" id="ARBA00011738"/>
    </source>
</evidence>
<dbReference type="InterPro" id="IPR023394">
    <property type="entry name" value="Sec7_C_sf"/>
</dbReference>
<feature type="domain" description="SEC7" evidence="10">
    <location>
        <begin position="602"/>
        <end position="789"/>
    </location>
</feature>
<feature type="region of interest" description="Disordered" evidence="9">
    <location>
        <begin position="581"/>
        <end position="601"/>
    </location>
</feature>
<proteinExistence type="predicted"/>
<name>A0A2C9WQS3_MANES</name>
<keyword evidence="5" id="KW-0963">Cytoplasm</keyword>
<dbReference type="PANTHER" id="PTHR10663">
    <property type="entry name" value="GUANYL-NUCLEOTIDE EXCHANGE FACTOR"/>
    <property type="match status" value="1"/>
</dbReference>
<dbReference type="InterPro" id="IPR046455">
    <property type="entry name" value="Sec7/BIG1-like_C"/>
</dbReference>
<evidence type="ECO:0000256" key="9">
    <source>
        <dbReference type="SAM" id="MobiDB-lite"/>
    </source>
</evidence>
<gene>
    <name evidence="11" type="ORF">MANES_01G265100v8</name>
</gene>
<dbReference type="Gene3D" id="1.10.220.20">
    <property type="match status" value="1"/>
</dbReference>
<dbReference type="Pfam" id="PF20252">
    <property type="entry name" value="BIG2_C"/>
    <property type="match status" value="1"/>
</dbReference>
<dbReference type="GO" id="GO:0005829">
    <property type="term" value="C:cytosol"/>
    <property type="evidence" value="ECO:0007669"/>
    <property type="project" value="UniProtKB-SubCell"/>
</dbReference>
<evidence type="ECO:0000256" key="8">
    <source>
        <dbReference type="ARBA" id="ARBA00023136"/>
    </source>
</evidence>
<dbReference type="Pfam" id="PF01369">
    <property type="entry name" value="Sec7"/>
    <property type="match status" value="1"/>
</dbReference>
<evidence type="ECO:0000313" key="12">
    <source>
        <dbReference type="Proteomes" id="UP000091857"/>
    </source>
</evidence>
<evidence type="ECO:0000256" key="6">
    <source>
        <dbReference type="ARBA" id="ARBA00022658"/>
    </source>
</evidence>
<reference evidence="12" key="1">
    <citation type="journal article" date="2016" name="Nat. Biotechnol.">
        <title>Sequencing wild and cultivated cassava and related species reveals extensive interspecific hybridization and genetic diversity.</title>
        <authorList>
            <person name="Bredeson J.V."/>
            <person name="Lyons J.B."/>
            <person name="Prochnik S.E."/>
            <person name="Wu G.A."/>
            <person name="Ha C.M."/>
            <person name="Edsinger-Gonzales E."/>
            <person name="Grimwood J."/>
            <person name="Schmutz J."/>
            <person name="Rabbi I.Y."/>
            <person name="Egesi C."/>
            <person name="Nauluvula P."/>
            <person name="Lebot V."/>
            <person name="Ndunguru J."/>
            <person name="Mkamilo G."/>
            <person name="Bart R.S."/>
            <person name="Setter T.L."/>
            <person name="Gleadow R.M."/>
            <person name="Kulakow P."/>
            <person name="Ferguson M.E."/>
            <person name="Rounsley S."/>
            <person name="Rokhsar D.S."/>
        </authorList>
    </citation>
    <scope>NUCLEOTIDE SEQUENCE [LARGE SCALE GENOMIC DNA]</scope>
    <source>
        <strain evidence="12">cv. AM560-2</strain>
    </source>
</reference>
<accession>A0A2C9WQS3</accession>
<dbReference type="InterPro" id="IPR032629">
    <property type="entry name" value="DCB_dom"/>
</dbReference>
<dbReference type="GO" id="GO:0005085">
    <property type="term" value="F:guanyl-nucleotide exchange factor activity"/>
    <property type="evidence" value="ECO:0000318"/>
    <property type="project" value="GO_Central"/>
</dbReference>
<dbReference type="SMART" id="SM00222">
    <property type="entry name" value="Sec7"/>
    <property type="match status" value="1"/>
</dbReference>
<dbReference type="GO" id="GO:0016020">
    <property type="term" value="C:membrane"/>
    <property type="evidence" value="ECO:0007669"/>
    <property type="project" value="UniProtKB-SubCell"/>
</dbReference>
<comment type="subcellular location">
    <subcellularLocation>
        <location evidence="2">Cytoplasm</location>
        <location evidence="2">Cytosol</location>
    </subcellularLocation>
    <subcellularLocation>
        <location evidence="1">Membrane</location>
        <topology evidence="1">Peripheral membrane protein</topology>
        <orientation evidence="1">Cytoplasmic side</orientation>
    </subcellularLocation>
</comment>
<comment type="subunit">
    <text evidence="3">Homodimer.</text>
</comment>
<keyword evidence="8" id="KW-0472">Membrane</keyword>
<feature type="region of interest" description="Disordered" evidence="9">
    <location>
        <begin position="1528"/>
        <end position="1547"/>
    </location>
</feature>
<keyword evidence="7" id="KW-0653">Protein transport</keyword>
<dbReference type="InterPro" id="IPR015403">
    <property type="entry name" value="Mon2/Sec7/BIG1-like_HDS"/>
</dbReference>
<keyword evidence="6" id="KW-0344">Guanine-nucleotide releasing factor</keyword>
<dbReference type="Pfam" id="PF12783">
    <property type="entry name" value="Sec7-like_HUS"/>
    <property type="match status" value="1"/>
</dbReference>
<dbReference type="InterPro" id="IPR016024">
    <property type="entry name" value="ARM-type_fold"/>
</dbReference>
<dbReference type="InterPro" id="IPR032817">
    <property type="entry name" value="Mon2_C"/>
</dbReference>
<comment type="caution">
    <text evidence="11">The sequence shown here is derived from an EMBL/GenBank/DDBJ whole genome shotgun (WGS) entry which is preliminary data.</text>
</comment>
<evidence type="ECO:0000313" key="11">
    <source>
        <dbReference type="EMBL" id="OAY62396.1"/>
    </source>
</evidence>
<dbReference type="PROSITE" id="PS50190">
    <property type="entry name" value="SEC7"/>
    <property type="match status" value="1"/>
</dbReference>
<evidence type="ECO:0000256" key="5">
    <source>
        <dbReference type="ARBA" id="ARBA00022490"/>
    </source>
</evidence>
<evidence type="ECO:0000256" key="7">
    <source>
        <dbReference type="ARBA" id="ARBA00022927"/>
    </source>
</evidence>
<organism evidence="11 12">
    <name type="scientific">Manihot esculenta</name>
    <name type="common">Cassava</name>
    <name type="synonym">Jatropha manihot</name>
    <dbReference type="NCBI Taxonomy" id="3983"/>
    <lineage>
        <taxon>Eukaryota</taxon>
        <taxon>Viridiplantae</taxon>
        <taxon>Streptophyta</taxon>
        <taxon>Embryophyta</taxon>
        <taxon>Tracheophyta</taxon>
        <taxon>Spermatophyta</taxon>
        <taxon>Magnoliopsida</taxon>
        <taxon>eudicotyledons</taxon>
        <taxon>Gunneridae</taxon>
        <taxon>Pentapetalae</taxon>
        <taxon>rosids</taxon>
        <taxon>fabids</taxon>
        <taxon>Malpighiales</taxon>
        <taxon>Euphorbiaceae</taxon>
        <taxon>Crotonoideae</taxon>
        <taxon>Manihoteae</taxon>
        <taxon>Manihot</taxon>
    </lineage>
</organism>
<dbReference type="EMBL" id="CM004387">
    <property type="protein sequence ID" value="OAY62396.1"/>
    <property type="molecule type" value="Genomic_DNA"/>
</dbReference>
<dbReference type="Pfam" id="PF09324">
    <property type="entry name" value="Sec7-like_HDS"/>
    <property type="match status" value="1"/>
</dbReference>
<dbReference type="GO" id="GO:0005802">
    <property type="term" value="C:trans-Golgi network"/>
    <property type="evidence" value="ECO:0000318"/>
    <property type="project" value="GO_Central"/>
</dbReference>
<dbReference type="FunFam" id="1.10.220.20:FF:000002">
    <property type="entry name" value="Brefeldin A-inhibited guanine nucleotide-exchange protein 1"/>
    <property type="match status" value="1"/>
</dbReference>
<dbReference type="InterPro" id="IPR032691">
    <property type="entry name" value="Mon2/Sec7/BIG1-like_HUS"/>
</dbReference>
<dbReference type="SUPFAM" id="SSF48425">
    <property type="entry name" value="Sec7 domain"/>
    <property type="match status" value="1"/>
</dbReference>
<evidence type="ECO:0000259" key="10">
    <source>
        <dbReference type="PROSITE" id="PS50190"/>
    </source>
</evidence>
<dbReference type="Proteomes" id="UP000091857">
    <property type="component" value="Chromosome 1"/>
</dbReference>
<dbReference type="Pfam" id="PF16213">
    <property type="entry name" value="DCB"/>
    <property type="match status" value="1"/>
</dbReference>
<dbReference type="GO" id="GO:0032012">
    <property type="term" value="P:regulation of ARF protein signal transduction"/>
    <property type="evidence" value="ECO:0007669"/>
    <property type="project" value="InterPro"/>
</dbReference>
<evidence type="ECO:0000256" key="4">
    <source>
        <dbReference type="ARBA" id="ARBA00022448"/>
    </source>
</evidence>
<keyword evidence="4" id="KW-0813">Transport</keyword>
<feature type="compositionally biased region" description="Polar residues" evidence="9">
    <location>
        <begin position="1528"/>
        <end position="1539"/>
    </location>
</feature>
<dbReference type="Gene3D" id="1.10.1000.11">
    <property type="entry name" value="Arf Nucleotide-binding Site Opener,domain 2"/>
    <property type="match status" value="1"/>
</dbReference>
<dbReference type="FunFam" id="1.10.1000.11:FF:000005">
    <property type="entry name" value="Brefeldin A-inhibited guanine nucleotide-exchange 1"/>
    <property type="match status" value="1"/>
</dbReference>
<dbReference type="OrthoDB" id="430364at2759"/>
<evidence type="ECO:0000256" key="1">
    <source>
        <dbReference type="ARBA" id="ARBA00004287"/>
    </source>
</evidence>